<organism evidence="4 5">
    <name type="scientific">Paludisphaera borealis</name>
    <dbReference type="NCBI Taxonomy" id="1387353"/>
    <lineage>
        <taxon>Bacteria</taxon>
        <taxon>Pseudomonadati</taxon>
        <taxon>Planctomycetota</taxon>
        <taxon>Planctomycetia</taxon>
        <taxon>Isosphaerales</taxon>
        <taxon>Isosphaeraceae</taxon>
        <taxon>Paludisphaera</taxon>
    </lineage>
</organism>
<dbReference type="SMART" id="SM00220">
    <property type="entry name" value="S_TKc"/>
    <property type="match status" value="1"/>
</dbReference>
<feature type="region of interest" description="Disordered" evidence="2">
    <location>
        <begin position="131"/>
        <end position="171"/>
    </location>
</feature>
<dbReference type="GO" id="GO:0005737">
    <property type="term" value="C:cytoplasm"/>
    <property type="evidence" value="ECO:0007669"/>
    <property type="project" value="TreeGrafter"/>
</dbReference>
<accession>A0A1U7CLF8</accession>
<evidence type="ECO:0000313" key="5">
    <source>
        <dbReference type="Proteomes" id="UP000186309"/>
    </source>
</evidence>
<dbReference type="Pfam" id="PF13191">
    <property type="entry name" value="AAA_16"/>
    <property type="match status" value="1"/>
</dbReference>
<dbReference type="Gene3D" id="1.10.510.10">
    <property type="entry name" value="Transferase(Phosphotransferase) domain 1"/>
    <property type="match status" value="1"/>
</dbReference>
<dbReference type="EMBL" id="CP019082">
    <property type="protein sequence ID" value="APW59747.1"/>
    <property type="molecule type" value="Genomic_DNA"/>
</dbReference>
<dbReference type="InterPro" id="IPR027417">
    <property type="entry name" value="P-loop_NTPase"/>
</dbReference>
<dbReference type="Gene3D" id="3.40.50.300">
    <property type="entry name" value="P-loop containing nucleotide triphosphate hydrolases"/>
    <property type="match status" value="1"/>
</dbReference>
<dbReference type="Proteomes" id="UP000186309">
    <property type="component" value="Chromosome"/>
</dbReference>
<dbReference type="PROSITE" id="PS50011">
    <property type="entry name" value="PROTEIN_KINASE_DOM"/>
    <property type="match status" value="1"/>
</dbReference>
<dbReference type="Pfam" id="PF00069">
    <property type="entry name" value="Pkinase"/>
    <property type="match status" value="1"/>
</dbReference>
<gene>
    <name evidence="4" type="primary">pkn1_2</name>
    <name evidence="4" type="ORF">BSF38_01201</name>
</gene>
<dbReference type="InterPro" id="IPR041664">
    <property type="entry name" value="AAA_16"/>
</dbReference>
<proteinExistence type="predicted"/>
<protein>
    <submittedName>
        <fullName evidence="4">Serine/threonine-protein kinase Pkn1</fullName>
        <ecNumber evidence="4">2.7.11.1</ecNumber>
    </submittedName>
</protein>
<dbReference type="PANTHER" id="PTHR24361">
    <property type="entry name" value="MITOGEN-ACTIVATED KINASE KINASE KINASE"/>
    <property type="match status" value="1"/>
</dbReference>
<dbReference type="STRING" id="1387353.BSF38_01201"/>
<name>A0A1U7CLF8_9BACT</name>
<sequence>MSTSEPANTDESATARFRSLWESSDAPPDLFAFLRSMSELSASERVEVVRIDQRNRWRIGRPLSLKAYLKALPDVAVQVDLVRVLIEGDRKGRLRAAWAEAPTRGEAGGEGFSQAAPQVAGRFHGDETTIVEAADQKTTPSTAPRASEARPLSASPTSVADPTQYADYAGGSQSPGSFSLDDLHESLSDAESLRLKLDAMRFTLVRRIGAGGMGVVYEAYDQERGEMVALKTMRKVDPQALVRFKHEFRSLSDIAHANLVSLFQLFAVEDHWFFTMELVEGIDFLSYVRVGANPTARGSPNERAGAPLPWSFREDRLRAALIQLANGVHYLHCCGKLHRDVKPTNVLVTEGGRVVVLDFGLTADLESLEPQGPADRQIVGTAAHMSPEQSAGREASAASDWYSVGVMLYQALTGRLPFEGSVESVMADKQLRDAAPPEALTGGLPADLASLCRDLLDRRPEKRPTGPMILDRLRGRVPAVGDPSDPNRPASIVGRSRHRRILASAYESMKSGRVETVFLYGKSGTGKTTLVRAFLEDMGKRREAVALAGRCYERESVPFKALDSLIDSLVRFLKFLPPHVLKPLLPPDVIHLARIFPVLRGVEGVAEAERGTSELPDPQEVRLRAFTGLRELLTRIGAKNPLVLVIDDLQWGDVDSAVLLADLLYSPGPPVLMFVASFRLEDAESSRFLQVLRQSRNRVGSGVNHHDLAVEPLGLTEAREMALALLHRDDPTALALAHLVARESAGNPLFIDELVKHIQAGTPVEVAAGPGSVDLDAVLLARIRSQPYDAGRLLDLVAVSGRPIHQGLAFQAGELGPSGRVALAALRSARLVRGKNVESSDEIEVYHDRIRETVLLHIAPERLAWCHSGLARAYEAAGEADPEILAVHLRGAGETSRAGAFYATAAAKAADALAFDHAAKLYRTALKLGTAGAADTRRLQVRLGDALANAGRGAEAATVYLEAAESASAAENLDLKRLASSQFLISGHVDEGMTLLRTILKPLGLSMPSSPRLALLSLAWRRGRLRLRGIRFRPRSESLVSAETLAQIDVCWSAVAGLSVIDPILGANFQTQGLLLALRAGEPYRIARALAMEAAHVATAGRSAARRVDRLIAVADDLAGRIDSPHARGIIAMVQGVGFLLMGEWRRAKLSFQDAETQFRNRCTGVTWELDTVHILSLWALYNMGELSAIKQRFATLQREAQDRGDLYAATALTNFFQTAIRIANDDSEGVDQRLDAMAGRWPICGFTVQHVSVVRSVVHYELYKGRVEDAWTRIEEVWPDFARSTLPRIQMIRIQMNELRARTALANAEQCPNSEPYLHVVERQIRRLDREPPCWCEGHVHFLRAGVAACRKDAATALHELGEAARAYAKSDMLLLECVMRLRSAEIHGGEQGRLQAESIIERMKAFGIAAPEFWAQMAAPGFSRIVSGEIDTSF</sequence>
<keyword evidence="4" id="KW-0418">Kinase</keyword>
<dbReference type="InterPro" id="IPR053235">
    <property type="entry name" value="Ser_Thr_kinase"/>
</dbReference>
<keyword evidence="1" id="KW-0067">ATP-binding</keyword>
<evidence type="ECO:0000313" key="4">
    <source>
        <dbReference type="EMBL" id="APW59747.1"/>
    </source>
</evidence>
<feature type="binding site" evidence="1">
    <location>
        <position position="231"/>
    </location>
    <ligand>
        <name>ATP</name>
        <dbReference type="ChEBI" id="CHEBI:30616"/>
    </ligand>
</feature>
<dbReference type="SUPFAM" id="SSF56112">
    <property type="entry name" value="Protein kinase-like (PK-like)"/>
    <property type="match status" value="1"/>
</dbReference>
<dbReference type="EC" id="2.7.11.1" evidence="4"/>
<dbReference type="InterPro" id="IPR017441">
    <property type="entry name" value="Protein_kinase_ATP_BS"/>
</dbReference>
<evidence type="ECO:0000259" key="3">
    <source>
        <dbReference type="PROSITE" id="PS50011"/>
    </source>
</evidence>
<dbReference type="PROSITE" id="PS00107">
    <property type="entry name" value="PROTEIN_KINASE_ATP"/>
    <property type="match status" value="1"/>
</dbReference>
<dbReference type="RefSeq" id="WP_168189316.1">
    <property type="nucleotide sequence ID" value="NZ_CP019082.1"/>
</dbReference>
<dbReference type="KEGG" id="pbor:BSF38_01201"/>
<dbReference type="PANTHER" id="PTHR24361:SF678">
    <property type="entry name" value="SPORULATION-SPECIFIC PROTEIN 1"/>
    <property type="match status" value="1"/>
</dbReference>
<dbReference type="GO" id="GO:0004674">
    <property type="term" value="F:protein serine/threonine kinase activity"/>
    <property type="evidence" value="ECO:0007669"/>
    <property type="project" value="UniProtKB-EC"/>
</dbReference>
<keyword evidence="4" id="KW-0808">Transferase</keyword>
<dbReference type="GO" id="GO:0005524">
    <property type="term" value="F:ATP binding"/>
    <property type="evidence" value="ECO:0007669"/>
    <property type="project" value="UniProtKB-UniRule"/>
</dbReference>
<keyword evidence="1" id="KW-0547">Nucleotide-binding</keyword>
<reference evidence="5" key="1">
    <citation type="submission" date="2016-12" db="EMBL/GenBank/DDBJ databases">
        <title>Comparative genomics of four Isosphaeraceae planctomycetes: a common pool of plasmids and glycoside hydrolase genes.</title>
        <authorList>
            <person name="Ivanova A."/>
        </authorList>
    </citation>
    <scope>NUCLEOTIDE SEQUENCE [LARGE SCALE GENOMIC DNA]</scope>
    <source>
        <strain evidence="5">PX4</strain>
    </source>
</reference>
<evidence type="ECO:0000256" key="1">
    <source>
        <dbReference type="PROSITE-ProRule" id="PRU10141"/>
    </source>
</evidence>
<dbReference type="SUPFAM" id="SSF52540">
    <property type="entry name" value="P-loop containing nucleoside triphosphate hydrolases"/>
    <property type="match status" value="1"/>
</dbReference>
<feature type="domain" description="Protein kinase" evidence="3">
    <location>
        <begin position="202"/>
        <end position="480"/>
    </location>
</feature>
<dbReference type="InterPro" id="IPR000719">
    <property type="entry name" value="Prot_kinase_dom"/>
</dbReference>
<keyword evidence="5" id="KW-1185">Reference proteome</keyword>
<dbReference type="CDD" id="cd14014">
    <property type="entry name" value="STKc_PknB_like"/>
    <property type="match status" value="1"/>
</dbReference>
<dbReference type="InterPro" id="IPR011009">
    <property type="entry name" value="Kinase-like_dom_sf"/>
</dbReference>
<evidence type="ECO:0000256" key="2">
    <source>
        <dbReference type="SAM" id="MobiDB-lite"/>
    </source>
</evidence>